<dbReference type="Proteomes" id="UP000286746">
    <property type="component" value="Unassembled WGS sequence"/>
</dbReference>
<dbReference type="AlphaFoldDB" id="A0A401W9Z7"/>
<reference evidence="2 3" key="1">
    <citation type="submission" date="2018-11" db="EMBL/GenBank/DDBJ databases">
        <title>Whole genome sequence of Streptomyces paromomycinus NBRC 15454(T).</title>
        <authorList>
            <person name="Komaki H."/>
            <person name="Tamura T."/>
        </authorList>
    </citation>
    <scope>NUCLEOTIDE SEQUENCE [LARGE SCALE GENOMIC DNA]</scope>
    <source>
        <strain evidence="2 3">NBRC 15454</strain>
    </source>
</reference>
<comment type="caution">
    <text evidence="2">The sequence shown here is derived from an EMBL/GenBank/DDBJ whole genome shotgun (WGS) entry which is preliminary data.</text>
</comment>
<keyword evidence="1" id="KW-0812">Transmembrane</keyword>
<name>A0A401W9Z7_STREY</name>
<evidence type="ECO:0000313" key="3">
    <source>
        <dbReference type="Proteomes" id="UP000286746"/>
    </source>
</evidence>
<sequence>MIAGRLLRGLRSGVFAAVCVLLAALGHALMSDAPVPWWVLLGAVTATALGAWSLAGRERGPLFVTSLTLATQAALHCAFSFGQSVAATVSAGAATGGGQASLAQRWAASLMCGTVGPIPQREAEQMLHEAGIGRRYGEAMAGMHTVHSAHGTHGTQAAHDMHALHDMPGMGGSMTGMVAAHVLVALLSAWWLCGGERAAFRVVRTVSVRLFVPLALVLRAVLPEPPRPARPVRREPRQPLRRLVLVHVIWLRGPPRETAVR</sequence>
<feature type="transmembrane region" description="Helical" evidence="1">
    <location>
        <begin position="171"/>
        <end position="192"/>
    </location>
</feature>
<feature type="transmembrane region" description="Helical" evidence="1">
    <location>
        <begin position="12"/>
        <end position="29"/>
    </location>
</feature>
<keyword evidence="1" id="KW-0472">Membrane</keyword>
<evidence type="ECO:0000256" key="1">
    <source>
        <dbReference type="SAM" id="Phobius"/>
    </source>
</evidence>
<organism evidence="2 3">
    <name type="scientific">Streptomyces paromomycinus</name>
    <name type="common">Streptomyces rimosus subsp. paromomycinus</name>
    <dbReference type="NCBI Taxonomy" id="92743"/>
    <lineage>
        <taxon>Bacteria</taxon>
        <taxon>Bacillati</taxon>
        <taxon>Actinomycetota</taxon>
        <taxon>Actinomycetes</taxon>
        <taxon>Kitasatosporales</taxon>
        <taxon>Streptomycetaceae</taxon>
        <taxon>Streptomyces</taxon>
    </lineage>
</organism>
<proteinExistence type="predicted"/>
<keyword evidence="1" id="KW-1133">Transmembrane helix</keyword>
<keyword evidence="3" id="KW-1185">Reference proteome</keyword>
<gene>
    <name evidence="2" type="ORF">GKJPGBOP_05923</name>
</gene>
<evidence type="ECO:0000313" key="2">
    <source>
        <dbReference type="EMBL" id="GCD46176.1"/>
    </source>
</evidence>
<evidence type="ECO:0008006" key="4">
    <source>
        <dbReference type="Google" id="ProtNLM"/>
    </source>
</evidence>
<dbReference type="EMBL" id="BHZD01000001">
    <property type="protein sequence ID" value="GCD46176.1"/>
    <property type="molecule type" value="Genomic_DNA"/>
</dbReference>
<protein>
    <recommendedName>
        <fullName evidence="4">PE-PGRS family protein</fullName>
    </recommendedName>
</protein>
<feature type="transmembrane region" description="Helical" evidence="1">
    <location>
        <begin position="35"/>
        <end position="55"/>
    </location>
</feature>
<accession>A0A401W9Z7</accession>